<geneLocation type="plasmid" evidence="8">
    <name>pnve414</name>
</geneLocation>
<reference evidence="8" key="1">
    <citation type="submission" date="2019-05" db="EMBL/GenBank/DDBJ databases">
        <title>Genome sequence and methylation pattern of the halophilic Archaeon Natrinema versiforme BOL5-4.</title>
        <authorList>
            <person name="DasSarma P."/>
            <person name="Anton B.P."/>
            <person name="DasSarma S.L."/>
            <person name="Martinez F.L."/>
            <person name="Guzman D."/>
            <person name="Roberts R.J."/>
            <person name="DasSarma S."/>
        </authorList>
    </citation>
    <scope>NUCLEOTIDE SEQUENCE [LARGE SCALE GENOMIC DNA]</scope>
    <source>
        <strain evidence="8">BOL5-4</strain>
        <plasmid evidence="8">pnve414</plasmid>
    </source>
</reference>
<dbReference type="GO" id="GO:0051262">
    <property type="term" value="P:protein tetramerization"/>
    <property type="evidence" value="ECO:0007669"/>
    <property type="project" value="UniProtKB-ARBA"/>
</dbReference>
<proteinExistence type="inferred from homology"/>
<dbReference type="Gene3D" id="3.90.180.10">
    <property type="entry name" value="Medium-chain alcohol dehydrogenases, catalytic domain"/>
    <property type="match status" value="1"/>
</dbReference>
<feature type="domain" description="Enoyl reductase (ER)" evidence="6">
    <location>
        <begin position="7"/>
        <end position="337"/>
    </location>
</feature>
<dbReference type="SMART" id="SM00829">
    <property type="entry name" value="PKS_ER"/>
    <property type="match status" value="1"/>
</dbReference>
<dbReference type="AlphaFoldDB" id="A0A4P8WMT9"/>
<dbReference type="Proteomes" id="UP000302218">
    <property type="component" value="Plasmid pNVE414"/>
</dbReference>
<dbReference type="GeneID" id="40267963"/>
<dbReference type="GO" id="GO:0030554">
    <property type="term" value="F:adenyl nucleotide binding"/>
    <property type="evidence" value="ECO:0007669"/>
    <property type="project" value="UniProtKB-ARBA"/>
</dbReference>
<dbReference type="Pfam" id="PF08240">
    <property type="entry name" value="ADH_N"/>
    <property type="match status" value="1"/>
</dbReference>
<dbReference type="GO" id="GO:0044281">
    <property type="term" value="P:small molecule metabolic process"/>
    <property type="evidence" value="ECO:0007669"/>
    <property type="project" value="UniProtKB-ARBA"/>
</dbReference>
<dbReference type="SUPFAM" id="SSF50129">
    <property type="entry name" value="GroES-like"/>
    <property type="match status" value="1"/>
</dbReference>
<dbReference type="EMBL" id="CP040332">
    <property type="protein sequence ID" value="QCS44917.1"/>
    <property type="molecule type" value="Genomic_DNA"/>
</dbReference>
<dbReference type="InterPro" id="IPR020843">
    <property type="entry name" value="ER"/>
</dbReference>
<dbReference type="SUPFAM" id="SSF51735">
    <property type="entry name" value="NAD(P)-binding Rossmann-fold domains"/>
    <property type="match status" value="1"/>
</dbReference>
<dbReference type="Gene3D" id="3.40.50.720">
    <property type="entry name" value="NAD(P)-binding Rossmann-like Domain"/>
    <property type="match status" value="1"/>
</dbReference>
<comment type="similarity">
    <text evidence="4">Belongs to the zinc-containing alcohol dehydrogenase family.</text>
</comment>
<feature type="region of interest" description="Disordered" evidence="5">
    <location>
        <begin position="331"/>
        <end position="350"/>
    </location>
</feature>
<dbReference type="InterPro" id="IPR011032">
    <property type="entry name" value="GroES-like_sf"/>
</dbReference>
<dbReference type="RefSeq" id="WP_138247307.1">
    <property type="nucleotide sequence ID" value="NZ_CP040332.1"/>
</dbReference>
<dbReference type="CDD" id="cd08234">
    <property type="entry name" value="threonine_DH_like"/>
    <property type="match status" value="1"/>
</dbReference>
<dbReference type="GO" id="GO:0008270">
    <property type="term" value="F:zinc ion binding"/>
    <property type="evidence" value="ECO:0007669"/>
    <property type="project" value="InterPro"/>
</dbReference>
<dbReference type="InterPro" id="IPR036291">
    <property type="entry name" value="NAD(P)-bd_dom_sf"/>
</dbReference>
<dbReference type="PANTHER" id="PTHR43401">
    <property type="entry name" value="L-THREONINE 3-DEHYDROGENASE"/>
    <property type="match status" value="1"/>
</dbReference>
<dbReference type="GO" id="GO:0016616">
    <property type="term" value="F:oxidoreductase activity, acting on the CH-OH group of donors, NAD or NADP as acceptor"/>
    <property type="evidence" value="ECO:0007669"/>
    <property type="project" value="UniProtKB-ARBA"/>
</dbReference>
<dbReference type="GO" id="GO:0043168">
    <property type="term" value="F:anion binding"/>
    <property type="evidence" value="ECO:0007669"/>
    <property type="project" value="UniProtKB-ARBA"/>
</dbReference>
<evidence type="ECO:0000256" key="3">
    <source>
        <dbReference type="ARBA" id="ARBA00023002"/>
    </source>
</evidence>
<keyword evidence="1 4" id="KW-0479">Metal-binding</keyword>
<dbReference type="InterPro" id="IPR050129">
    <property type="entry name" value="Zn_alcohol_dh"/>
</dbReference>
<evidence type="ECO:0000256" key="5">
    <source>
        <dbReference type="SAM" id="MobiDB-lite"/>
    </source>
</evidence>
<name>A0A4P8WMT9_9EURY</name>
<dbReference type="InterPro" id="IPR013154">
    <property type="entry name" value="ADH-like_N"/>
</dbReference>
<feature type="region of interest" description="Disordered" evidence="5">
    <location>
        <begin position="1"/>
        <end position="23"/>
    </location>
</feature>
<keyword evidence="2 4" id="KW-0862">Zinc</keyword>
<keyword evidence="7" id="KW-0614">Plasmid</keyword>
<evidence type="ECO:0000313" key="8">
    <source>
        <dbReference type="Proteomes" id="UP000302218"/>
    </source>
</evidence>
<evidence type="ECO:0000256" key="4">
    <source>
        <dbReference type="RuleBase" id="RU361277"/>
    </source>
</evidence>
<dbReference type="InterPro" id="IPR002328">
    <property type="entry name" value="ADH_Zn_CS"/>
</dbReference>
<keyword evidence="3" id="KW-0560">Oxidoreductase</keyword>
<comment type="cofactor">
    <cofactor evidence="4">
        <name>Zn(2+)</name>
        <dbReference type="ChEBI" id="CHEBI:29105"/>
    </cofactor>
</comment>
<gene>
    <name evidence="7" type="ORF">FEJ81_21785</name>
</gene>
<organism evidence="7 8">
    <name type="scientific">Natrinema versiforme</name>
    <dbReference type="NCBI Taxonomy" id="88724"/>
    <lineage>
        <taxon>Archaea</taxon>
        <taxon>Methanobacteriati</taxon>
        <taxon>Methanobacteriota</taxon>
        <taxon>Stenosarchaea group</taxon>
        <taxon>Halobacteria</taxon>
        <taxon>Halobacteriales</taxon>
        <taxon>Natrialbaceae</taxon>
        <taxon>Natrinema</taxon>
    </lineage>
</organism>
<evidence type="ECO:0000313" key="7">
    <source>
        <dbReference type="EMBL" id="QCS44917.1"/>
    </source>
</evidence>
<dbReference type="KEGG" id="nvr:FEJ81_21785"/>
<dbReference type="OrthoDB" id="75495at2157"/>
<evidence type="ECO:0000256" key="2">
    <source>
        <dbReference type="ARBA" id="ARBA00022833"/>
    </source>
</evidence>
<evidence type="ECO:0000256" key="1">
    <source>
        <dbReference type="ARBA" id="ARBA00022723"/>
    </source>
</evidence>
<dbReference type="Pfam" id="PF00107">
    <property type="entry name" value="ADH_zinc_N"/>
    <property type="match status" value="1"/>
</dbReference>
<dbReference type="PROSITE" id="PS00059">
    <property type="entry name" value="ADH_ZINC"/>
    <property type="match status" value="1"/>
</dbReference>
<sequence>MNAATLTEANSVEIDERQRPETGSDELLVEVNACGVCTTDVHMYTGSLTVDYPITPGHESTGEVVAVGNDVDDYEVGDRVAINPSIPCNECRACKSGRENLCRNLTSLGGAATHIIEGAFAEYVTVPAGNVEEIGDLDYRTAAFAEPLGCCINGVDQIDLTSGETVVVVGAGTIGLLLTQLLRISGAGTVVVSEPECQRREVALEVGADHVIDPTDVDPTAAIPELVGPVDVAIEAVGLPDTIEQAHELTGPGGRTLVFGVPPEDATVELSPFDVFYEEREIVGTYSLTPDSFARAVALLQNGRIDTDTLVTDEFSLDGLERAFEQMEDRDGLKKMIYPNQQPPAHREQR</sequence>
<feature type="compositionally biased region" description="Polar residues" evidence="5">
    <location>
        <begin position="1"/>
        <end position="10"/>
    </location>
</feature>
<protein>
    <submittedName>
        <fullName evidence="7">Zinc-dependent alcohol dehydrogenase family protein</fullName>
    </submittedName>
</protein>
<dbReference type="PANTHER" id="PTHR43401:SF2">
    <property type="entry name" value="L-THREONINE 3-DEHYDROGENASE"/>
    <property type="match status" value="1"/>
</dbReference>
<dbReference type="InterPro" id="IPR013149">
    <property type="entry name" value="ADH-like_C"/>
</dbReference>
<evidence type="ECO:0000259" key="6">
    <source>
        <dbReference type="SMART" id="SM00829"/>
    </source>
</evidence>
<accession>A0A4P8WMT9</accession>